<proteinExistence type="inferred from homology"/>
<dbReference type="GO" id="GO:0005524">
    <property type="term" value="F:ATP binding"/>
    <property type="evidence" value="ECO:0007669"/>
    <property type="project" value="UniProtKB-KW"/>
</dbReference>
<dbReference type="HAMAP" id="MF_00836">
    <property type="entry name" value="PhnN"/>
    <property type="match status" value="1"/>
</dbReference>
<dbReference type="UniPathway" id="UPA00087">
    <property type="reaction ID" value="UER00175"/>
</dbReference>
<dbReference type="Proteomes" id="UP000249065">
    <property type="component" value="Unassembled WGS sequence"/>
</dbReference>
<evidence type="ECO:0000256" key="2">
    <source>
        <dbReference type="ARBA" id="ARBA00005069"/>
    </source>
</evidence>
<dbReference type="EMBL" id="QLIX01000002">
    <property type="protein sequence ID" value="RAI60277.1"/>
    <property type="molecule type" value="Genomic_DNA"/>
</dbReference>
<comment type="function">
    <text evidence="6">Catalyzes the phosphorylation of ribose 1,5-bisphosphate to 5-phospho-D-ribosyl alpha-1-diphosphate (PRPP).</text>
</comment>
<gene>
    <name evidence="6 8" type="primary">phnN</name>
    <name evidence="8" type="ORF">DOO78_04170</name>
</gene>
<dbReference type="RefSeq" id="WP_111468463.1">
    <property type="nucleotide sequence ID" value="NZ_QLIX01000002.1"/>
</dbReference>
<protein>
    <recommendedName>
        <fullName evidence="6">Ribose 1,5-bisphosphate phosphokinase PhnN</fullName>
        <ecNumber evidence="6">2.7.4.23</ecNumber>
    </recommendedName>
    <alternativeName>
        <fullName evidence="6">Ribose 1,5-bisphosphokinase</fullName>
    </alternativeName>
</protein>
<accession>A0A327MCB8</accession>
<dbReference type="InterPro" id="IPR027417">
    <property type="entry name" value="P-loop_NTPase"/>
</dbReference>
<comment type="pathway">
    <text evidence="2 6">Metabolic intermediate biosynthesis; 5-phospho-alpha-D-ribose 1-diphosphate biosynthesis; 5-phospho-alpha-D-ribose 1-diphosphate from D-ribose 5-phosphate (route II): step 3/3.</text>
</comment>
<dbReference type="SMART" id="SM00072">
    <property type="entry name" value="GuKc"/>
    <property type="match status" value="1"/>
</dbReference>
<evidence type="ECO:0000256" key="3">
    <source>
        <dbReference type="ARBA" id="ARBA00022679"/>
    </source>
</evidence>
<feature type="binding site" evidence="6">
    <location>
        <begin position="11"/>
        <end position="18"/>
    </location>
    <ligand>
        <name>ATP</name>
        <dbReference type="ChEBI" id="CHEBI:30616"/>
    </ligand>
</feature>
<evidence type="ECO:0000256" key="1">
    <source>
        <dbReference type="ARBA" id="ARBA00000373"/>
    </source>
</evidence>
<comment type="caution">
    <text evidence="8">The sequence shown here is derived from an EMBL/GenBank/DDBJ whole genome shotgun (WGS) entry which is preliminary data.</text>
</comment>
<keyword evidence="8" id="KW-0418">Kinase</keyword>
<evidence type="ECO:0000259" key="7">
    <source>
        <dbReference type="SMART" id="SM00072"/>
    </source>
</evidence>
<sequence length="180" mass="18131">MARGVLVAVVGPSGAGKDTLLDGARAALAGDPRYRFVRRCISRPATAGGEAHEALSPAEFAARAAAGGFALTWQAHGLHYGIPADIAGDLAAGRVVVANLSRAVLARAAARLPLRVVEVTAPAAVLAKRLAARGREDAADVTARLARAAPLPAGLAVTRVVNDGAPEAGIAALLDLLRSA</sequence>
<evidence type="ECO:0000256" key="4">
    <source>
        <dbReference type="ARBA" id="ARBA00022741"/>
    </source>
</evidence>
<feature type="domain" description="Guanylate kinase/L-type calcium channel beta subunit" evidence="7">
    <location>
        <begin position="3"/>
        <end position="178"/>
    </location>
</feature>
<dbReference type="GO" id="GO:0019634">
    <property type="term" value="P:organic phosphonate metabolic process"/>
    <property type="evidence" value="ECO:0007669"/>
    <property type="project" value="UniProtKB-UniRule"/>
</dbReference>
<dbReference type="InterPro" id="IPR012699">
    <property type="entry name" value="PhnN"/>
</dbReference>
<evidence type="ECO:0000256" key="6">
    <source>
        <dbReference type="HAMAP-Rule" id="MF_00836"/>
    </source>
</evidence>
<reference evidence="9" key="1">
    <citation type="submission" date="2018-06" db="EMBL/GenBank/DDBJ databases">
        <authorList>
            <person name="Khan S.A."/>
        </authorList>
    </citation>
    <scope>NUCLEOTIDE SEQUENCE [LARGE SCALE GENOMIC DNA]</scope>
    <source>
        <strain evidence="9">DB-1506</strain>
    </source>
</reference>
<dbReference type="GO" id="GO:0033863">
    <property type="term" value="F:ribose 1,5-bisphosphate phosphokinase activity"/>
    <property type="evidence" value="ECO:0007669"/>
    <property type="project" value="UniProtKB-UniRule"/>
</dbReference>
<name>A0A327MCB8_9PROT</name>
<dbReference type="NCBIfam" id="TIGR02322">
    <property type="entry name" value="phosphon_PhnN"/>
    <property type="match status" value="1"/>
</dbReference>
<keyword evidence="4 6" id="KW-0547">Nucleotide-binding</keyword>
<dbReference type="AlphaFoldDB" id="A0A327MCB8"/>
<dbReference type="Gene3D" id="3.40.50.300">
    <property type="entry name" value="P-loop containing nucleotide triphosphate hydrolases"/>
    <property type="match status" value="1"/>
</dbReference>
<evidence type="ECO:0000313" key="9">
    <source>
        <dbReference type="Proteomes" id="UP000249065"/>
    </source>
</evidence>
<evidence type="ECO:0000313" key="8">
    <source>
        <dbReference type="EMBL" id="RAI60277.1"/>
    </source>
</evidence>
<comment type="similarity">
    <text evidence="6">Belongs to the ribose 1,5-bisphosphokinase family.</text>
</comment>
<keyword evidence="5 6" id="KW-0067">ATP-binding</keyword>
<keyword evidence="9" id="KW-1185">Reference proteome</keyword>
<organism evidence="8 9">
    <name type="scientific">Roseicella frigidaeris</name>
    <dbReference type="NCBI Taxonomy" id="2230885"/>
    <lineage>
        <taxon>Bacteria</taxon>
        <taxon>Pseudomonadati</taxon>
        <taxon>Pseudomonadota</taxon>
        <taxon>Alphaproteobacteria</taxon>
        <taxon>Acetobacterales</taxon>
        <taxon>Roseomonadaceae</taxon>
        <taxon>Roseicella</taxon>
    </lineage>
</organism>
<comment type="catalytic activity">
    <reaction evidence="1 6">
        <text>alpha-D-ribose 1,5-bisphosphate + ATP = 5-phospho-alpha-D-ribose 1-diphosphate + ADP</text>
        <dbReference type="Rhea" id="RHEA:20109"/>
        <dbReference type="ChEBI" id="CHEBI:30616"/>
        <dbReference type="ChEBI" id="CHEBI:58017"/>
        <dbReference type="ChEBI" id="CHEBI:68688"/>
        <dbReference type="ChEBI" id="CHEBI:456216"/>
        <dbReference type="EC" id="2.7.4.23"/>
    </reaction>
</comment>
<dbReference type="EC" id="2.7.4.23" evidence="6"/>
<evidence type="ECO:0000256" key="5">
    <source>
        <dbReference type="ARBA" id="ARBA00022840"/>
    </source>
</evidence>
<dbReference type="GO" id="GO:0006015">
    <property type="term" value="P:5-phosphoribose 1-diphosphate biosynthetic process"/>
    <property type="evidence" value="ECO:0007669"/>
    <property type="project" value="UniProtKB-UniRule"/>
</dbReference>
<dbReference type="InterPro" id="IPR008145">
    <property type="entry name" value="GK/Ca_channel_bsu"/>
</dbReference>
<keyword evidence="3 6" id="KW-0808">Transferase</keyword>
<dbReference type="SUPFAM" id="SSF52540">
    <property type="entry name" value="P-loop containing nucleoside triphosphate hydrolases"/>
    <property type="match status" value="1"/>
</dbReference>